<sequence>MAWRRERSWPDGYVHLLLQAVLAPEAQAKAAWQAWQARRNFDDIVWTEMRLLASLSVRLPQLDPETPLRPRIDGLTKQLWTKTQLSLRETASAFDRLAADRIPFLVFKGGAQYAEGLAAATRRIMGDVDILVRPEDTVRALDSLAADGWTATNGESFEYLRELANVRLSGNFKKGERGEIDLHNSPFHFARIQPLLDEAMWRSAQNAKLALRPILVPAPTDATLLLLAHSATSESGDWAIDLAARIDRQAIDWALLASMAHQRGLVPACLAGLRYARQELSLPVPDAALAAMASRPAPFGERLKYWSNVRDRSDRNLFEKAGNRLADRLLRHQGFSLIVKDRRAITVTRPRIPFRWLLGLAKPVEGLPDGRSLLHTLTLRQPRRSLILKLTLEAPAMSRRLFFDITCNGVAIARLRSRAGGRGAGREVSRTFHLPLPNGLVGDISVAINARPVRFIPPDATDREAAALGPTPFQLAGVWTA</sequence>
<dbReference type="Pfam" id="PF14907">
    <property type="entry name" value="NTP_transf_5"/>
    <property type="match status" value="1"/>
</dbReference>
<evidence type="ECO:0000313" key="2">
    <source>
        <dbReference type="Proteomes" id="UP001144805"/>
    </source>
</evidence>
<dbReference type="InterPro" id="IPR039498">
    <property type="entry name" value="NTP_transf_5"/>
</dbReference>
<evidence type="ECO:0000313" key="1">
    <source>
        <dbReference type="EMBL" id="MCX5569559.1"/>
    </source>
</evidence>
<proteinExistence type="predicted"/>
<dbReference type="RefSeq" id="WP_266338521.1">
    <property type="nucleotide sequence ID" value="NZ_JAPKNK010000003.1"/>
</dbReference>
<dbReference type="Proteomes" id="UP001144805">
    <property type="component" value="Unassembled WGS sequence"/>
</dbReference>
<protein>
    <submittedName>
        <fullName evidence="1">Nucleotidyltransferase family protein</fullName>
    </submittedName>
</protein>
<reference evidence="1" key="1">
    <citation type="submission" date="2022-11" db="EMBL/GenBank/DDBJ databases">
        <title>Biodiversity and phylogenetic relationships of bacteria.</title>
        <authorList>
            <person name="Machado R.A.R."/>
            <person name="Bhat A."/>
            <person name="Loulou A."/>
            <person name="Kallel S."/>
        </authorList>
    </citation>
    <scope>NUCLEOTIDE SEQUENCE</scope>
    <source>
        <strain evidence="1">K-TC2</strain>
    </source>
</reference>
<keyword evidence="2" id="KW-1185">Reference proteome</keyword>
<gene>
    <name evidence="1" type="ORF">OSH07_10185</name>
</gene>
<name>A0A9X3E0T0_9HYPH</name>
<accession>A0A9X3E0T0</accession>
<comment type="caution">
    <text evidence="1">The sequence shown here is derived from an EMBL/GenBank/DDBJ whole genome shotgun (WGS) entry which is preliminary data.</text>
</comment>
<organism evidence="1 2">
    <name type="scientific">Kaistia nematophila</name>
    <dbReference type="NCBI Taxonomy" id="2994654"/>
    <lineage>
        <taxon>Bacteria</taxon>
        <taxon>Pseudomonadati</taxon>
        <taxon>Pseudomonadota</taxon>
        <taxon>Alphaproteobacteria</taxon>
        <taxon>Hyphomicrobiales</taxon>
        <taxon>Kaistiaceae</taxon>
        <taxon>Kaistia</taxon>
    </lineage>
</organism>
<dbReference type="EMBL" id="JAPKNK010000003">
    <property type="protein sequence ID" value="MCX5569559.1"/>
    <property type="molecule type" value="Genomic_DNA"/>
</dbReference>
<dbReference type="AlphaFoldDB" id="A0A9X3E0T0"/>